<feature type="transmembrane region" description="Helical" evidence="5">
    <location>
        <begin position="100"/>
        <end position="120"/>
    </location>
</feature>
<feature type="transmembrane region" description="Helical" evidence="5">
    <location>
        <begin position="250"/>
        <end position="275"/>
    </location>
</feature>
<feature type="transmembrane region" description="Helical" evidence="5">
    <location>
        <begin position="211"/>
        <end position="230"/>
    </location>
</feature>
<accession>A0A2U1E3I7</accession>
<evidence type="ECO:0000256" key="3">
    <source>
        <dbReference type="ARBA" id="ARBA00022989"/>
    </source>
</evidence>
<protein>
    <submittedName>
        <fullName evidence="7">Putative spermidine/putrescine transport system permease protein</fullName>
    </submittedName>
</protein>
<keyword evidence="3 5" id="KW-1133">Transmembrane helix</keyword>
<dbReference type="RefSeq" id="WP_116479962.1">
    <property type="nucleotide sequence ID" value="NZ_JBKYKF010000036.1"/>
</dbReference>
<organism evidence="7 8">
    <name type="scientific">Ezakiella coagulans</name>
    <dbReference type="NCBI Taxonomy" id="46507"/>
    <lineage>
        <taxon>Bacteria</taxon>
        <taxon>Bacillati</taxon>
        <taxon>Bacillota</taxon>
        <taxon>Tissierellia</taxon>
        <taxon>Ezakiella</taxon>
    </lineage>
</organism>
<feature type="transmembrane region" description="Helical" evidence="5">
    <location>
        <begin position="71"/>
        <end position="93"/>
    </location>
</feature>
<feature type="transmembrane region" description="Helical" evidence="5">
    <location>
        <begin position="152"/>
        <end position="174"/>
    </location>
</feature>
<name>A0A2U1E3I7_9FIRM</name>
<dbReference type="InterPro" id="IPR035906">
    <property type="entry name" value="MetI-like_sf"/>
</dbReference>
<dbReference type="GO" id="GO:0005886">
    <property type="term" value="C:plasma membrane"/>
    <property type="evidence" value="ECO:0007669"/>
    <property type="project" value="UniProtKB-SubCell"/>
</dbReference>
<dbReference type="CDD" id="cd06261">
    <property type="entry name" value="TM_PBP2"/>
    <property type="match status" value="1"/>
</dbReference>
<dbReference type="PROSITE" id="PS50928">
    <property type="entry name" value="ABC_TM1"/>
    <property type="match status" value="1"/>
</dbReference>
<evidence type="ECO:0000256" key="1">
    <source>
        <dbReference type="ARBA" id="ARBA00004141"/>
    </source>
</evidence>
<comment type="similarity">
    <text evidence="5">Belongs to the binding-protein-dependent transport system permease family.</text>
</comment>
<dbReference type="InterPro" id="IPR052730">
    <property type="entry name" value="Sugar_ABC_transporter"/>
</dbReference>
<keyword evidence="4 5" id="KW-0472">Membrane</keyword>
<dbReference type="SUPFAM" id="SSF161098">
    <property type="entry name" value="MetI-like"/>
    <property type="match status" value="1"/>
</dbReference>
<keyword evidence="8" id="KW-1185">Reference proteome</keyword>
<gene>
    <name evidence="7" type="ORF">C7381_1049</name>
</gene>
<dbReference type="AlphaFoldDB" id="A0A2U1E3I7"/>
<reference evidence="7 8" key="1">
    <citation type="submission" date="2018-04" db="EMBL/GenBank/DDBJ databases">
        <title>Genomic Encyclopedia of Type Strains, Phase IV (KMG-IV): sequencing the most valuable type-strain genomes for metagenomic binning, comparative biology and taxonomic classification.</title>
        <authorList>
            <person name="Goeker M."/>
        </authorList>
    </citation>
    <scope>NUCLEOTIDE SEQUENCE [LARGE SCALE GENOMIC DNA]</scope>
    <source>
        <strain evidence="7 8">DSM 20705</strain>
    </source>
</reference>
<dbReference type="PANTHER" id="PTHR43759:SF1">
    <property type="entry name" value="GLUCOSE IMPORT SYSTEM PERMEASE PROTEIN GLCT"/>
    <property type="match status" value="1"/>
</dbReference>
<keyword evidence="2 5" id="KW-0812">Transmembrane</keyword>
<dbReference type="PANTHER" id="PTHR43759">
    <property type="entry name" value="TREHALOSE TRANSPORT SYSTEM PERMEASE PROTEIN SUGA"/>
    <property type="match status" value="1"/>
</dbReference>
<evidence type="ECO:0000256" key="5">
    <source>
        <dbReference type="RuleBase" id="RU363032"/>
    </source>
</evidence>
<comment type="caution">
    <text evidence="7">The sequence shown here is derived from an EMBL/GenBank/DDBJ whole genome shotgun (WGS) entry which is preliminary data.</text>
</comment>
<dbReference type="EMBL" id="QEKV01000004">
    <property type="protein sequence ID" value="PVY94508.1"/>
    <property type="molecule type" value="Genomic_DNA"/>
</dbReference>
<dbReference type="Gene3D" id="1.10.3720.10">
    <property type="entry name" value="MetI-like"/>
    <property type="match status" value="1"/>
</dbReference>
<feature type="domain" description="ABC transmembrane type-1" evidence="6">
    <location>
        <begin position="65"/>
        <end position="274"/>
    </location>
</feature>
<evidence type="ECO:0000256" key="2">
    <source>
        <dbReference type="ARBA" id="ARBA00022692"/>
    </source>
</evidence>
<sequence>MGRKSFTLGRFLYLPGLIVILTIVLGGLFKSLLISFGYFKEIGMTEFTFDFYKKVLTDKTFIESLLFTLKFSFVSSFLAVIIGAVLAYSIFFFDKTREFYLNLPVIIPHMLVVVFLLNFLSNTGLVSRILFQIGLIEEPTKMIQLFYNKNSIGIILVYILKGAPFAGLVILQILKSISINKFYAARNLGAGVFSEIKYIIWPDIKNSMTKIFLILFSFSFSSYEVPFLIGPTKPRALAVKSYIDFTKNDFIYKPTAIVINIIIGLIGILSVLLILRMEDRDSESFF</sequence>
<feature type="transmembrane region" description="Helical" evidence="5">
    <location>
        <begin position="12"/>
        <end position="39"/>
    </location>
</feature>
<evidence type="ECO:0000259" key="6">
    <source>
        <dbReference type="PROSITE" id="PS50928"/>
    </source>
</evidence>
<dbReference type="Pfam" id="PF00528">
    <property type="entry name" value="BPD_transp_1"/>
    <property type="match status" value="1"/>
</dbReference>
<comment type="subcellular location">
    <subcellularLocation>
        <location evidence="5">Cell membrane</location>
        <topology evidence="5">Multi-pass membrane protein</topology>
    </subcellularLocation>
    <subcellularLocation>
        <location evidence="1">Membrane</location>
        <topology evidence="1">Multi-pass membrane protein</topology>
    </subcellularLocation>
</comment>
<dbReference type="InterPro" id="IPR000515">
    <property type="entry name" value="MetI-like"/>
</dbReference>
<proteinExistence type="inferred from homology"/>
<evidence type="ECO:0000313" key="8">
    <source>
        <dbReference type="Proteomes" id="UP000245793"/>
    </source>
</evidence>
<dbReference type="GO" id="GO:0055085">
    <property type="term" value="P:transmembrane transport"/>
    <property type="evidence" value="ECO:0007669"/>
    <property type="project" value="InterPro"/>
</dbReference>
<evidence type="ECO:0000256" key="4">
    <source>
        <dbReference type="ARBA" id="ARBA00023136"/>
    </source>
</evidence>
<dbReference type="Proteomes" id="UP000245793">
    <property type="component" value="Unassembled WGS sequence"/>
</dbReference>
<evidence type="ECO:0000313" key="7">
    <source>
        <dbReference type="EMBL" id="PVY94508.1"/>
    </source>
</evidence>
<keyword evidence="5" id="KW-0813">Transport</keyword>